<dbReference type="Pfam" id="PF14520">
    <property type="entry name" value="HHH_5"/>
    <property type="match status" value="1"/>
</dbReference>
<keyword evidence="8" id="KW-0378">Hydrolase</keyword>
<dbReference type="GO" id="GO:0048476">
    <property type="term" value="C:Holliday junction resolvase complex"/>
    <property type="evidence" value="ECO:0007669"/>
    <property type="project" value="UniProtKB-UniRule"/>
</dbReference>
<evidence type="ECO:0000256" key="4">
    <source>
        <dbReference type="ARBA" id="ARBA00023172"/>
    </source>
</evidence>
<keyword evidence="3 6" id="KW-0238">DNA-binding</keyword>
<protein>
    <recommendedName>
        <fullName evidence="6">Holliday junction branch migration complex subunit RuvA</fullName>
    </recommendedName>
</protein>
<feature type="domain" description="Helix-hairpin-helix DNA-binding motif class 1" evidence="7">
    <location>
        <begin position="79"/>
        <end position="98"/>
    </location>
</feature>
<comment type="domain">
    <text evidence="6">Has three domains with a flexible linker between the domains II and III and assumes an 'L' shape. Domain III is highly mobile and contacts RuvB.</text>
</comment>
<comment type="function">
    <text evidence="6">The RuvA-RuvB-RuvC complex processes Holliday junction (HJ) DNA during genetic recombination and DNA repair, while the RuvA-RuvB complex plays an important role in the rescue of blocked DNA replication forks via replication fork reversal (RFR). RuvA specifically binds to HJ cruciform DNA, conferring on it an open structure. The RuvB hexamer acts as an ATP-dependent pump, pulling dsDNA into and through the RuvAB complex. HJ branch migration allows RuvC to scan DNA until it finds its consensus sequence, where it cleaves and resolves the cruciform DNA.</text>
</comment>
<dbReference type="InterPro" id="IPR000085">
    <property type="entry name" value="RuvA"/>
</dbReference>
<keyword evidence="2 6" id="KW-0227">DNA damage</keyword>
<sequence>MIAFLRGRVLRRLEQMVVIDCSAVGYEVHLPGFMRDAAPRLADGLGETVELHISYHVSTNQPRPLLVGFLRGIQQEFFERFITVDGVGPTKAMKALVHPIETIADAIERKDTAFLRHLPGIGERTAEKIVAALHGKMAKYALLHSEAPVAPEAAPADFREEVLEVLTQQLGHRAAEARQMVEQALKRNPGIASAEDLFQEVYRAERGVPA</sequence>
<dbReference type="SUPFAM" id="SSF47781">
    <property type="entry name" value="RuvA domain 2-like"/>
    <property type="match status" value="1"/>
</dbReference>
<dbReference type="GO" id="GO:0006310">
    <property type="term" value="P:DNA recombination"/>
    <property type="evidence" value="ECO:0007669"/>
    <property type="project" value="UniProtKB-UniRule"/>
</dbReference>
<evidence type="ECO:0000313" key="9">
    <source>
        <dbReference type="Proteomes" id="UP000318093"/>
    </source>
</evidence>
<feature type="domain" description="Helix-hairpin-helix DNA-binding motif class 1" evidence="7">
    <location>
        <begin position="113"/>
        <end position="132"/>
    </location>
</feature>
<evidence type="ECO:0000256" key="2">
    <source>
        <dbReference type="ARBA" id="ARBA00022763"/>
    </source>
</evidence>
<comment type="caution">
    <text evidence="6">Lacks conserved residue(s) required for the propagation of feature annotation.</text>
</comment>
<keyword evidence="4 6" id="KW-0233">DNA recombination</keyword>
<proteinExistence type="inferred from homology"/>
<evidence type="ECO:0000256" key="6">
    <source>
        <dbReference type="HAMAP-Rule" id="MF_00031"/>
    </source>
</evidence>
<dbReference type="HAMAP" id="MF_00031">
    <property type="entry name" value="DNA_HJ_migration_RuvA"/>
    <property type="match status" value="1"/>
</dbReference>
<evidence type="ECO:0000313" key="8">
    <source>
        <dbReference type="EMBL" id="TMI80193.1"/>
    </source>
</evidence>
<dbReference type="Pfam" id="PF01330">
    <property type="entry name" value="RuvA_N"/>
    <property type="match status" value="1"/>
</dbReference>
<dbReference type="GO" id="GO:0000400">
    <property type="term" value="F:four-way junction DNA binding"/>
    <property type="evidence" value="ECO:0007669"/>
    <property type="project" value="UniProtKB-UniRule"/>
</dbReference>
<keyword evidence="5 6" id="KW-0234">DNA repair</keyword>
<evidence type="ECO:0000256" key="5">
    <source>
        <dbReference type="ARBA" id="ARBA00023204"/>
    </source>
</evidence>
<dbReference type="GO" id="GO:0005524">
    <property type="term" value="F:ATP binding"/>
    <property type="evidence" value="ECO:0007669"/>
    <property type="project" value="InterPro"/>
</dbReference>
<dbReference type="InterPro" id="IPR013849">
    <property type="entry name" value="DNA_helicase_Holl-junc_RuvA_I"/>
</dbReference>
<dbReference type="EMBL" id="VBAN01000275">
    <property type="protein sequence ID" value="TMI80193.1"/>
    <property type="molecule type" value="Genomic_DNA"/>
</dbReference>
<keyword evidence="1 6" id="KW-0963">Cytoplasm</keyword>
<dbReference type="SMART" id="SM00278">
    <property type="entry name" value="HhH1"/>
    <property type="match status" value="2"/>
</dbReference>
<dbReference type="GO" id="GO:0005737">
    <property type="term" value="C:cytoplasm"/>
    <property type="evidence" value="ECO:0007669"/>
    <property type="project" value="UniProtKB-SubCell"/>
</dbReference>
<keyword evidence="8" id="KW-0547">Nucleotide-binding</keyword>
<dbReference type="NCBIfam" id="TIGR00084">
    <property type="entry name" value="ruvA"/>
    <property type="match status" value="1"/>
</dbReference>
<dbReference type="GO" id="GO:0006281">
    <property type="term" value="P:DNA repair"/>
    <property type="evidence" value="ECO:0007669"/>
    <property type="project" value="UniProtKB-UniRule"/>
</dbReference>
<dbReference type="InterPro" id="IPR012340">
    <property type="entry name" value="NA-bd_OB-fold"/>
</dbReference>
<dbReference type="InterPro" id="IPR010994">
    <property type="entry name" value="RuvA_2-like"/>
</dbReference>
<comment type="similarity">
    <text evidence="6">Belongs to the RuvA family.</text>
</comment>
<dbReference type="Proteomes" id="UP000318093">
    <property type="component" value="Unassembled WGS sequence"/>
</dbReference>
<evidence type="ECO:0000259" key="7">
    <source>
        <dbReference type="SMART" id="SM00278"/>
    </source>
</evidence>
<dbReference type="Gene3D" id="1.10.150.20">
    <property type="entry name" value="5' to 3' exonuclease, C-terminal subdomain"/>
    <property type="match status" value="1"/>
</dbReference>
<feature type="region of interest" description="Domain III" evidence="6">
    <location>
        <begin position="158"/>
        <end position="210"/>
    </location>
</feature>
<dbReference type="GO" id="GO:0009378">
    <property type="term" value="F:four-way junction helicase activity"/>
    <property type="evidence" value="ECO:0007669"/>
    <property type="project" value="InterPro"/>
</dbReference>
<comment type="subunit">
    <text evidence="6">Homotetramer. Forms an RuvA(8)-RuvB(12)-Holliday junction (HJ) complex. HJ DNA is sandwiched between 2 RuvA tetramers; dsDNA enters through RuvA and exits via RuvB. An RuvB hexamer assembles on each DNA strand where it exits the tetramer. Each RuvB hexamer is contacted by two RuvA subunits (via domain III) on 2 adjacent RuvB subunits; this complex drives branch migration. In the full resolvosome a probable DNA-RuvA(4)-RuvB(12)-RuvC(2) complex forms which resolves the HJ.</text>
</comment>
<keyword evidence="8" id="KW-0067">ATP-binding</keyword>
<evidence type="ECO:0000256" key="1">
    <source>
        <dbReference type="ARBA" id="ARBA00022490"/>
    </source>
</evidence>
<gene>
    <name evidence="6" type="primary">ruvA</name>
    <name evidence="8" type="ORF">E6H03_08845</name>
</gene>
<dbReference type="InterPro" id="IPR003583">
    <property type="entry name" value="Hlx-hairpin-Hlx_DNA-bd_motif"/>
</dbReference>
<keyword evidence="8" id="KW-0347">Helicase</keyword>
<accession>A0A537J9M1</accession>
<comment type="caution">
    <text evidence="8">The sequence shown here is derived from an EMBL/GenBank/DDBJ whole genome shotgun (WGS) entry which is preliminary data.</text>
</comment>
<dbReference type="SUPFAM" id="SSF50249">
    <property type="entry name" value="Nucleic acid-binding proteins"/>
    <property type="match status" value="1"/>
</dbReference>
<reference evidence="8 9" key="1">
    <citation type="journal article" date="2019" name="Nat. Microbiol.">
        <title>Mediterranean grassland soil C-N compound turnover is dependent on rainfall and depth, and is mediated by genomically divergent microorganisms.</title>
        <authorList>
            <person name="Diamond S."/>
            <person name="Andeer P.F."/>
            <person name="Li Z."/>
            <person name="Crits-Christoph A."/>
            <person name="Burstein D."/>
            <person name="Anantharaman K."/>
            <person name="Lane K.R."/>
            <person name="Thomas B.C."/>
            <person name="Pan C."/>
            <person name="Northen T.R."/>
            <person name="Banfield J.F."/>
        </authorList>
    </citation>
    <scope>NUCLEOTIDE SEQUENCE [LARGE SCALE GENOMIC DNA]</scope>
    <source>
        <strain evidence="8">NP_6</strain>
    </source>
</reference>
<comment type="subcellular location">
    <subcellularLocation>
        <location evidence="6">Cytoplasm</location>
    </subcellularLocation>
</comment>
<dbReference type="AlphaFoldDB" id="A0A537J9M1"/>
<dbReference type="Gene3D" id="2.40.50.140">
    <property type="entry name" value="Nucleic acid-binding proteins"/>
    <property type="match status" value="1"/>
</dbReference>
<organism evidence="8 9">
    <name type="scientific">Candidatus Segetimicrobium genomatis</name>
    <dbReference type="NCBI Taxonomy" id="2569760"/>
    <lineage>
        <taxon>Bacteria</taxon>
        <taxon>Bacillati</taxon>
        <taxon>Candidatus Sysuimicrobiota</taxon>
        <taxon>Candidatus Sysuimicrobiia</taxon>
        <taxon>Candidatus Sysuimicrobiales</taxon>
        <taxon>Candidatus Segetimicrobiaceae</taxon>
        <taxon>Candidatus Segetimicrobium</taxon>
    </lineage>
</organism>
<evidence type="ECO:0000256" key="3">
    <source>
        <dbReference type="ARBA" id="ARBA00023125"/>
    </source>
</evidence>
<name>A0A537J9M1_9BACT</name>